<dbReference type="InterPro" id="IPR052972">
    <property type="entry name" value="Sacsin_chaperone_reg"/>
</dbReference>
<dbReference type="PANTHER" id="PTHR15600:SF42">
    <property type="entry name" value="SACSIN"/>
    <property type="match status" value="1"/>
</dbReference>
<dbReference type="AlphaFoldDB" id="A0A433QS79"/>
<dbReference type="EMBL" id="RBNJ01001903">
    <property type="protein sequence ID" value="RUS32630.1"/>
    <property type="molecule type" value="Genomic_DNA"/>
</dbReference>
<proteinExistence type="predicted"/>
<dbReference type="GO" id="GO:0030544">
    <property type="term" value="F:Hsp70 protein binding"/>
    <property type="evidence" value="ECO:0007669"/>
    <property type="project" value="TreeGrafter"/>
</dbReference>
<comment type="caution">
    <text evidence="2">The sequence shown here is derived from an EMBL/GenBank/DDBJ whole genome shotgun (WGS) entry which is preliminary data.</text>
</comment>
<feature type="domain" description="Sacsin/Nov" evidence="1">
    <location>
        <begin position="14"/>
        <end position="76"/>
    </location>
</feature>
<dbReference type="Pfam" id="PF25794">
    <property type="entry name" value="SACS"/>
    <property type="match status" value="1"/>
</dbReference>
<evidence type="ECO:0000259" key="1">
    <source>
        <dbReference type="Pfam" id="PF25794"/>
    </source>
</evidence>
<name>A0A433QS79_9FUNG</name>
<dbReference type="PANTHER" id="PTHR15600">
    <property type="entry name" value="SACSIN"/>
    <property type="match status" value="1"/>
</dbReference>
<accession>A0A433QS79</accession>
<dbReference type="Proteomes" id="UP000274822">
    <property type="component" value="Unassembled WGS sequence"/>
</dbReference>
<keyword evidence="3" id="KW-1185">Reference proteome</keyword>
<reference evidence="2 3" key="1">
    <citation type="journal article" date="2018" name="New Phytol.">
        <title>Phylogenomics of Endogonaceae and evolution of mycorrhizas within Mucoromycota.</title>
        <authorList>
            <person name="Chang Y."/>
            <person name="Desiro A."/>
            <person name="Na H."/>
            <person name="Sandor L."/>
            <person name="Lipzen A."/>
            <person name="Clum A."/>
            <person name="Barry K."/>
            <person name="Grigoriev I.V."/>
            <person name="Martin F.M."/>
            <person name="Stajich J.E."/>
            <person name="Smith M.E."/>
            <person name="Bonito G."/>
            <person name="Spatafora J.W."/>
        </authorList>
    </citation>
    <scope>NUCLEOTIDE SEQUENCE [LARGE SCALE GENOMIC DNA]</scope>
    <source>
        <strain evidence="2 3">AD002</strain>
    </source>
</reference>
<evidence type="ECO:0000313" key="3">
    <source>
        <dbReference type="Proteomes" id="UP000274822"/>
    </source>
</evidence>
<gene>
    <name evidence="2" type="ORF">BC938DRAFT_474829</name>
</gene>
<evidence type="ECO:0000313" key="2">
    <source>
        <dbReference type="EMBL" id="RUS32630.1"/>
    </source>
</evidence>
<dbReference type="InterPro" id="IPR058210">
    <property type="entry name" value="SACS/Nov_dom"/>
</dbReference>
<organism evidence="2 3">
    <name type="scientific">Jimgerdemannia flammicorona</name>
    <dbReference type="NCBI Taxonomy" id="994334"/>
    <lineage>
        <taxon>Eukaryota</taxon>
        <taxon>Fungi</taxon>
        <taxon>Fungi incertae sedis</taxon>
        <taxon>Mucoromycota</taxon>
        <taxon>Mucoromycotina</taxon>
        <taxon>Endogonomycetes</taxon>
        <taxon>Endogonales</taxon>
        <taxon>Endogonaceae</taxon>
        <taxon>Jimgerdemannia</taxon>
    </lineage>
</organism>
<feature type="non-terminal residue" evidence="2">
    <location>
        <position position="674"/>
    </location>
</feature>
<sequence length="674" mass="77242">MPAGLRTNFVKGKFEDQFLPYTRLFDFDMTKPFKGTLFRLPLRTEELARCSKLSSKFYHNNDIKQLFNEFQTEASRQSYHLSRWNQLLLSQQLPKIHLQFLQELIKENELVGSTKGSLMDESTVVKKYFNYWLTNDEGKVFHDYGKHLCGVAMESGDVFYTQNGGGQWISYQEAVFEDDKLLSKQDAKQQGVLKVISNLLIERGINIVQLPRMLLKSLLKCEDKTVLQQVTPKLVRDSIRYGKSFVEKMDEKDFSDFFEYLLEDKAFADLRGCAILPLMNKTMGTLRGGRAQFYIAKSEEIALLPNHSSNLVDTKQISDATREALKTVEAANTLNVKQLDCDDVIELVSGMLRHGDYLDYDRNGTNINDKWLCELWKYLDAAKNVNIAPFENIPILPTISPRGMLVSLNRRLPRLYEDSQKSDINSILTKMGTELIEKSYSKFEILSDFVLKFSAPNVLQCIQLARKKKNCSVEDLLSELNSDERNTLRTFFQRNNYDLFGLPNTLSSELLETLRQLPIFQAHSSSLTIGFKPATSCHLLPHNLPVFSVSPGMAILCKDSIDKNFASNIKVHYLSVKEHLLCNVLPLLQNPLPATKVDDYEAFLCVVLRNADWELFNVLSEHRIIPNNESADYRLFRASELYDDANTMFAAVFAGAGKFVARNIRRYLPNLEEM</sequence>
<protein>
    <recommendedName>
        <fullName evidence="1">Sacsin/Nov domain-containing protein</fullName>
    </recommendedName>
</protein>